<sequence length="474" mass="54691">SAVREVPLYQSAHELEQMQLIIESIPVVHQEDRQELLSVIPVYIRNDMTEPHKPLTQLREALDFLEQVLTFSPMDRLTAEEALSHPYMSIYSFPMDEPISSHSFHIGDEVDDILLMDETHSHIYNWERYHDYQFSEHDWPIHNNFDIDEVQLDPRALSGKVSRGSCFDTSYSTEPCWLYSDHHENKYCDLECSHTCNYKTRSSSYLDNLDWRESEVNHYYEPKLIIDLSNWKEQSKENSDKKGKSKCERNGLVKAQIALEEASQQLAGKEREKNQGFNFDSFIAGTIQLSSQHEPADVVDKLNDLNSSVSHLELKSLISKSVSQEKQEKGMANLAQLEALYQSSWDSQFVSGGEDCFFINQFCEVRKDEQVEKENTYTSYLDKFFSRKEDTEMLEIEPLEDGKLGERGHEAGFLWGKIGEFLFNKKLESIGIPQFHSPVGSPLKSIQAILTPSAMKSSPQIPHKTYNSILKHLN</sequence>
<accession>A0A2K6P1N6</accession>
<reference evidence="9" key="2">
    <citation type="submission" date="2025-09" db="UniProtKB">
        <authorList>
            <consortium name="Ensembl"/>
        </authorList>
    </citation>
    <scope>IDENTIFICATION</scope>
</reference>
<keyword evidence="5" id="KW-0808">Transferase</keyword>
<name>A0A2K6P1N6_RHIRO</name>
<organism evidence="9 10">
    <name type="scientific">Rhinopithecus roxellana</name>
    <name type="common">Golden snub-nosed monkey</name>
    <name type="synonym">Pygathrix roxellana</name>
    <dbReference type="NCBI Taxonomy" id="61622"/>
    <lineage>
        <taxon>Eukaryota</taxon>
        <taxon>Metazoa</taxon>
        <taxon>Chordata</taxon>
        <taxon>Craniata</taxon>
        <taxon>Vertebrata</taxon>
        <taxon>Euteleostomi</taxon>
        <taxon>Mammalia</taxon>
        <taxon>Eutheria</taxon>
        <taxon>Euarchontoglires</taxon>
        <taxon>Primates</taxon>
        <taxon>Haplorrhini</taxon>
        <taxon>Catarrhini</taxon>
        <taxon>Cercopithecidae</taxon>
        <taxon>Colobinae</taxon>
        <taxon>Rhinopithecus</taxon>
    </lineage>
</organism>
<evidence type="ECO:0000256" key="5">
    <source>
        <dbReference type="ARBA" id="ARBA00022679"/>
    </source>
</evidence>
<evidence type="ECO:0000256" key="7">
    <source>
        <dbReference type="ARBA" id="ARBA00047592"/>
    </source>
</evidence>
<evidence type="ECO:0000313" key="9">
    <source>
        <dbReference type="Ensembl" id="ENSRROP00000010438.1"/>
    </source>
</evidence>
<evidence type="ECO:0000256" key="4">
    <source>
        <dbReference type="ARBA" id="ARBA00022553"/>
    </source>
</evidence>
<evidence type="ECO:0000256" key="8">
    <source>
        <dbReference type="ARBA" id="ARBA00048312"/>
    </source>
</evidence>
<dbReference type="GO" id="GO:0005524">
    <property type="term" value="F:ATP binding"/>
    <property type="evidence" value="ECO:0007669"/>
    <property type="project" value="InterPro"/>
</dbReference>
<evidence type="ECO:0000256" key="3">
    <source>
        <dbReference type="ARBA" id="ARBA00022527"/>
    </source>
</evidence>
<dbReference type="GO" id="GO:0004707">
    <property type="term" value="F:MAP kinase activity"/>
    <property type="evidence" value="ECO:0007669"/>
    <property type="project" value="UniProtKB-EC"/>
</dbReference>
<protein>
    <recommendedName>
        <fullName evidence="2">mitogen-activated protein kinase</fullName>
        <ecNumber evidence="2">2.7.11.24</ecNumber>
    </recommendedName>
</protein>
<keyword evidence="3" id="KW-0723">Serine/threonine-protein kinase</keyword>
<comment type="similarity">
    <text evidence="1">Belongs to the protein kinase superfamily. CMGC Ser/Thr protein kinase family. MAP kinase subfamily.</text>
</comment>
<evidence type="ECO:0000313" key="10">
    <source>
        <dbReference type="Proteomes" id="UP000233200"/>
    </source>
</evidence>
<reference evidence="9" key="1">
    <citation type="submission" date="2025-08" db="UniProtKB">
        <authorList>
            <consortium name="Ensembl"/>
        </authorList>
    </citation>
    <scope>IDENTIFICATION</scope>
</reference>
<dbReference type="GeneTree" id="ENSGT00940000154351"/>
<dbReference type="SUPFAM" id="SSF56112">
    <property type="entry name" value="Protein kinase-like (PK-like)"/>
    <property type="match status" value="1"/>
</dbReference>
<proteinExistence type="inferred from homology"/>
<dbReference type="InterPro" id="IPR011009">
    <property type="entry name" value="Kinase-like_dom_sf"/>
</dbReference>
<evidence type="ECO:0000256" key="6">
    <source>
        <dbReference type="ARBA" id="ARBA00022777"/>
    </source>
</evidence>
<comment type="catalytic activity">
    <reaction evidence="8">
        <text>L-seryl-[protein] + ATP = O-phospho-L-seryl-[protein] + ADP + H(+)</text>
        <dbReference type="Rhea" id="RHEA:17989"/>
        <dbReference type="Rhea" id="RHEA-COMP:9863"/>
        <dbReference type="Rhea" id="RHEA-COMP:11604"/>
        <dbReference type="ChEBI" id="CHEBI:15378"/>
        <dbReference type="ChEBI" id="CHEBI:29999"/>
        <dbReference type="ChEBI" id="CHEBI:30616"/>
        <dbReference type="ChEBI" id="CHEBI:83421"/>
        <dbReference type="ChEBI" id="CHEBI:456216"/>
        <dbReference type="EC" id="2.7.11.24"/>
    </reaction>
</comment>
<keyword evidence="6" id="KW-0418">Kinase</keyword>
<keyword evidence="4" id="KW-0597">Phosphoprotein</keyword>
<dbReference type="OMA" id="QRQQQCK"/>
<dbReference type="AlphaFoldDB" id="A0A2K6P1N6"/>
<keyword evidence="10" id="KW-1185">Reference proteome</keyword>
<dbReference type="Gene3D" id="1.10.510.10">
    <property type="entry name" value="Transferase(Phosphotransferase) domain 1"/>
    <property type="match status" value="1"/>
</dbReference>
<evidence type="ECO:0000256" key="1">
    <source>
        <dbReference type="ARBA" id="ARBA00008832"/>
    </source>
</evidence>
<dbReference type="PRINTS" id="PR01771">
    <property type="entry name" value="ERK3ERK4MAPK"/>
</dbReference>
<dbReference type="EC" id="2.7.11.24" evidence="2"/>
<dbReference type="Proteomes" id="UP000233200">
    <property type="component" value="Unplaced"/>
</dbReference>
<dbReference type="Ensembl" id="ENSRROT00000034536.1">
    <property type="protein sequence ID" value="ENSRROP00000010438.1"/>
    <property type="gene ID" value="ENSRROG00000029625.1"/>
</dbReference>
<dbReference type="STRING" id="61622.ENSRROP00000010438"/>
<evidence type="ECO:0000256" key="2">
    <source>
        <dbReference type="ARBA" id="ARBA00012411"/>
    </source>
</evidence>
<dbReference type="InterPro" id="IPR008350">
    <property type="entry name" value="MAPK_ERK3/4"/>
</dbReference>
<comment type="catalytic activity">
    <reaction evidence="7">
        <text>L-threonyl-[protein] + ATP = O-phospho-L-threonyl-[protein] + ADP + H(+)</text>
        <dbReference type="Rhea" id="RHEA:46608"/>
        <dbReference type="Rhea" id="RHEA-COMP:11060"/>
        <dbReference type="Rhea" id="RHEA-COMP:11605"/>
        <dbReference type="ChEBI" id="CHEBI:15378"/>
        <dbReference type="ChEBI" id="CHEBI:30013"/>
        <dbReference type="ChEBI" id="CHEBI:30616"/>
        <dbReference type="ChEBI" id="CHEBI:61977"/>
        <dbReference type="ChEBI" id="CHEBI:456216"/>
        <dbReference type="EC" id="2.7.11.24"/>
    </reaction>
</comment>